<dbReference type="Proteomes" id="UP000487268">
    <property type="component" value="Unassembled WGS sequence"/>
</dbReference>
<organism evidence="2 3">
    <name type="scientific">Actinomadura macrotermitis</name>
    <dbReference type="NCBI Taxonomy" id="2585200"/>
    <lineage>
        <taxon>Bacteria</taxon>
        <taxon>Bacillati</taxon>
        <taxon>Actinomycetota</taxon>
        <taxon>Actinomycetes</taxon>
        <taxon>Streptosporangiales</taxon>
        <taxon>Thermomonosporaceae</taxon>
        <taxon>Actinomadura</taxon>
    </lineage>
</organism>
<sequence>MDASDVMGLLMLRFVMVAGGIALLAVAAFVLLLTLKRRGRLQDARRYAEPVVRYWAGRPGARGGEWKKAAARQALDHLDQAAGREGKTRDGR</sequence>
<keyword evidence="1" id="KW-0812">Transmembrane</keyword>
<dbReference type="AlphaFoldDB" id="A0A7K0C6X7"/>
<comment type="caution">
    <text evidence="2">The sequence shown here is derived from an EMBL/GenBank/DDBJ whole genome shotgun (WGS) entry which is preliminary data.</text>
</comment>
<dbReference type="EMBL" id="WEGH01000005">
    <property type="protein sequence ID" value="MQY08852.1"/>
    <property type="molecule type" value="Genomic_DNA"/>
</dbReference>
<proteinExistence type="predicted"/>
<dbReference type="OrthoDB" id="5190998at2"/>
<reference evidence="2 3" key="1">
    <citation type="submission" date="2019-10" db="EMBL/GenBank/DDBJ databases">
        <title>Actinomadura rubteroloni sp. nov. and Actinomadura macrotermitis sp. nov., isolated from the gut of fungus growing-termite Macrotermes natalensis.</title>
        <authorList>
            <person name="Benndorf R."/>
            <person name="Martin K."/>
            <person name="Kuefner M."/>
            <person name="De Beer W."/>
            <person name="Kaster A.-K."/>
            <person name="Vollmers J."/>
            <person name="Poulsen M."/>
            <person name="Beemelmanns C."/>
        </authorList>
    </citation>
    <scope>NUCLEOTIDE SEQUENCE [LARGE SCALE GENOMIC DNA]</scope>
    <source>
        <strain evidence="2 3">RB68</strain>
    </source>
</reference>
<keyword evidence="1" id="KW-0472">Membrane</keyword>
<evidence type="ECO:0000313" key="3">
    <source>
        <dbReference type="Proteomes" id="UP000487268"/>
    </source>
</evidence>
<keyword evidence="3" id="KW-1185">Reference proteome</keyword>
<keyword evidence="1" id="KW-1133">Transmembrane helix</keyword>
<accession>A0A7K0C6X7</accession>
<feature type="transmembrane region" description="Helical" evidence="1">
    <location>
        <begin position="12"/>
        <end position="35"/>
    </location>
</feature>
<name>A0A7K0C6X7_9ACTN</name>
<evidence type="ECO:0000313" key="2">
    <source>
        <dbReference type="EMBL" id="MQY08852.1"/>
    </source>
</evidence>
<evidence type="ECO:0000256" key="1">
    <source>
        <dbReference type="SAM" id="Phobius"/>
    </source>
</evidence>
<protein>
    <submittedName>
        <fullName evidence="2">Uncharacterized protein</fullName>
    </submittedName>
</protein>
<dbReference type="RefSeq" id="WP_153540099.1">
    <property type="nucleotide sequence ID" value="NZ_WEGH01000005.1"/>
</dbReference>
<gene>
    <name evidence="2" type="ORF">ACRB68_69630</name>
</gene>